<dbReference type="Proteomes" id="UP000077824">
    <property type="component" value="Chromosome"/>
</dbReference>
<dbReference type="KEGG" id="chh:A0O34_01195"/>
<protein>
    <submittedName>
        <fullName evidence="1">Uncharacterized protein</fullName>
    </submittedName>
</protein>
<gene>
    <name evidence="1" type="ORF">A0O34_01160</name>
    <name evidence="2" type="ORF">A0O34_01195</name>
</gene>
<organism evidence="1 3">
    <name type="scientific">Chryseobacterium glaciei</name>
    <dbReference type="NCBI Taxonomy" id="1685010"/>
    <lineage>
        <taxon>Bacteria</taxon>
        <taxon>Pseudomonadati</taxon>
        <taxon>Bacteroidota</taxon>
        <taxon>Flavobacteriia</taxon>
        <taxon>Flavobacteriales</taxon>
        <taxon>Weeksellaceae</taxon>
        <taxon>Chryseobacterium group</taxon>
        <taxon>Chryseobacterium</taxon>
    </lineage>
</organism>
<proteinExistence type="predicted"/>
<keyword evidence="3" id="KW-1185">Reference proteome</keyword>
<evidence type="ECO:0000313" key="3">
    <source>
        <dbReference type="Proteomes" id="UP000077824"/>
    </source>
</evidence>
<dbReference type="EMBL" id="CP015199">
    <property type="protein sequence ID" value="ANF49256.1"/>
    <property type="molecule type" value="Genomic_DNA"/>
</dbReference>
<dbReference type="KEGG" id="chh:A0O34_01160"/>
<dbReference type="AlphaFoldDB" id="A0A172XQU9"/>
<sequence length="88" mass="10362">MKNKNFVGARFLFVKFFISIEKINSFLKMWKISIVVGVVVNVDLWVKWVRVSVLALSTNPHSFTNQVFNGDSVVLWLRFQSRNAERWQ</sequence>
<dbReference type="STRING" id="1685010.A0O34_01160"/>
<dbReference type="EMBL" id="CP015199">
    <property type="protein sequence ID" value="ANF49250.1"/>
    <property type="molecule type" value="Genomic_DNA"/>
</dbReference>
<name>A0A172XQU9_9FLAO</name>
<evidence type="ECO:0000313" key="1">
    <source>
        <dbReference type="EMBL" id="ANF49250.1"/>
    </source>
</evidence>
<reference evidence="1 3" key="1">
    <citation type="submission" date="2016-04" db="EMBL/GenBank/DDBJ databases">
        <title>Complete Genome Sequence of Chryseobacterium sp. IHBB 10212.</title>
        <authorList>
            <person name="Pal M."/>
            <person name="Swarnkar M.K."/>
            <person name="Kaushal K."/>
            <person name="Chhibber S."/>
            <person name="Singh A.K."/>
            <person name="Gulati A."/>
        </authorList>
    </citation>
    <scope>NUCLEOTIDE SEQUENCE [LARGE SCALE GENOMIC DNA]</scope>
    <source>
        <strain evidence="1 3">IHBB 10212</strain>
    </source>
</reference>
<evidence type="ECO:0000313" key="2">
    <source>
        <dbReference type="EMBL" id="ANF49256.1"/>
    </source>
</evidence>
<accession>A0A172XQU9</accession>